<dbReference type="EMBL" id="JAUEDK010000003">
    <property type="protein sequence ID" value="MDN0073804.1"/>
    <property type="molecule type" value="Genomic_DNA"/>
</dbReference>
<dbReference type="InterPro" id="IPR000182">
    <property type="entry name" value="GNAT_dom"/>
</dbReference>
<dbReference type="Proteomes" id="UP001168540">
    <property type="component" value="Unassembled WGS sequence"/>
</dbReference>
<name>A0ABT7XJ27_9NEIS</name>
<keyword evidence="3" id="KW-0808">Transferase</keyword>
<dbReference type="InterPro" id="IPR045057">
    <property type="entry name" value="Gcn5-rel_NAT"/>
</dbReference>
<organism evidence="3 4">
    <name type="scientific">Crenobacter oryzisoli</name>
    <dbReference type="NCBI Taxonomy" id="3056844"/>
    <lineage>
        <taxon>Bacteria</taxon>
        <taxon>Pseudomonadati</taxon>
        <taxon>Pseudomonadota</taxon>
        <taxon>Betaproteobacteria</taxon>
        <taxon>Neisseriales</taxon>
        <taxon>Neisseriaceae</taxon>
        <taxon>Crenobacter</taxon>
    </lineage>
</organism>
<keyword evidence="3" id="KW-0012">Acyltransferase</keyword>
<protein>
    <submittedName>
        <fullName evidence="3">GNAT family N-acetyltransferase</fullName>
        <ecNumber evidence="3">2.3.1.-</ecNumber>
    </submittedName>
</protein>
<dbReference type="EC" id="2.3.1.-" evidence="3"/>
<feature type="domain" description="N-acetyltransferase" evidence="2">
    <location>
        <begin position="7"/>
        <end position="95"/>
    </location>
</feature>
<comment type="caution">
    <text evidence="3">The sequence shown here is derived from an EMBL/GenBank/DDBJ whole genome shotgun (WGS) entry which is preliminary data.</text>
</comment>
<evidence type="ECO:0000259" key="1">
    <source>
        <dbReference type="PROSITE" id="PS51186"/>
    </source>
</evidence>
<dbReference type="Pfam" id="PF14542">
    <property type="entry name" value="Acetyltransf_CG"/>
    <property type="match status" value="1"/>
</dbReference>
<dbReference type="PROSITE" id="PS51729">
    <property type="entry name" value="GNAT_YJDJ"/>
    <property type="match status" value="1"/>
</dbReference>
<accession>A0ABT7XJ27</accession>
<reference evidence="3" key="1">
    <citation type="submission" date="2023-06" db="EMBL/GenBank/DDBJ databases">
        <authorList>
            <person name="Zhang S."/>
        </authorList>
    </citation>
    <scope>NUCLEOTIDE SEQUENCE</scope>
    <source>
        <strain evidence="3">SG2303</strain>
    </source>
</reference>
<dbReference type="PANTHER" id="PTHR31435:SF10">
    <property type="entry name" value="BSR4717 PROTEIN"/>
    <property type="match status" value="1"/>
</dbReference>
<dbReference type="SUPFAM" id="SSF55729">
    <property type="entry name" value="Acyl-CoA N-acyltransferases (Nat)"/>
    <property type="match status" value="1"/>
</dbReference>
<dbReference type="GO" id="GO:0016746">
    <property type="term" value="F:acyltransferase activity"/>
    <property type="evidence" value="ECO:0007669"/>
    <property type="project" value="UniProtKB-KW"/>
</dbReference>
<evidence type="ECO:0000313" key="4">
    <source>
        <dbReference type="Proteomes" id="UP001168540"/>
    </source>
</evidence>
<keyword evidence="4" id="KW-1185">Reference proteome</keyword>
<sequence length="96" mass="10446">MSDLAATHQPEQHRFVILDAGKLAAEMSYSPLGDDRMIIDHTDVDPAYAGQGLGYQLVEAAVVHARERQMKILPLCPFAASVFKKKGAAYADVLFG</sequence>
<feature type="domain" description="N-acetyltransferase" evidence="1">
    <location>
        <begin position="1"/>
        <end position="96"/>
    </location>
</feature>
<dbReference type="PANTHER" id="PTHR31435">
    <property type="entry name" value="PROTEIN NATD1"/>
    <property type="match status" value="1"/>
</dbReference>
<dbReference type="RefSeq" id="WP_289828345.1">
    <property type="nucleotide sequence ID" value="NZ_JAUEDK010000003.1"/>
</dbReference>
<evidence type="ECO:0000313" key="3">
    <source>
        <dbReference type="EMBL" id="MDN0073804.1"/>
    </source>
</evidence>
<dbReference type="Gene3D" id="3.40.630.30">
    <property type="match status" value="1"/>
</dbReference>
<dbReference type="CDD" id="cd04301">
    <property type="entry name" value="NAT_SF"/>
    <property type="match status" value="1"/>
</dbReference>
<dbReference type="PROSITE" id="PS51186">
    <property type="entry name" value="GNAT"/>
    <property type="match status" value="1"/>
</dbReference>
<gene>
    <name evidence="3" type="ORF">QU481_02720</name>
</gene>
<dbReference type="InterPro" id="IPR016181">
    <property type="entry name" value="Acyl_CoA_acyltransferase"/>
</dbReference>
<dbReference type="InterPro" id="IPR031165">
    <property type="entry name" value="GNAT_YJDJ"/>
</dbReference>
<evidence type="ECO:0000259" key="2">
    <source>
        <dbReference type="PROSITE" id="PS51729"/>
    </source>
</evidence>
<proteinExistence type="predicted"/>